<accession>A0AAW7X482</accession>
<feature type="chain" id="PRO_5043342112" description="Lipoprotein" evidence="1">
    <location>
        <begin position="18"/>
        <end position="447"/>
    </location>
</feature>
<dbReference type="RefSeq" id="WP_303492575.1">
    <property type="nucleotide sequence ID" value="NZ_JAUOPB010000006.1"/>
</dbReference>
<organism evidence="2 3">
    <name type="scientific">Saccharophagus degradans</name>
    <dbReference type="NCBI Taxonomy" id="86304"/>
    <lineage>
        <taxon>Bacteria</taxon>
        <taxon>Pseudomonadati</taxon>
        <taxon>Pseudomonadota</taxon>
        <taxon>Gammaproteobacteria</taxon>
        <taxon>Cellvibrionales</taxon>
        <taxon>Cellvibrionaceae</taxon>
        <taxon>Saccharophagus</taxon>
    </lineage>
</organism>
<dbReference type="EMBL" id="JAUOPB010000006">
    <property type="protein sequence ID" value="MDO6422625.1"/>
    <property type="molecule type" value="Genomic_DNA"/>
</dbReference>
<gene>
    <name evidence="2" type="ORF">Q4521_09080</name>
</gene>
<evidence type="ECO:0008006" key="4">
    <source>
        <dbReference type="Google" id="ProtNLM"/>
    </source>
</evidence>
<evidence type="ECO:0000256" key="1">
    <source>
        <dbReference type="SAM" id="SignalP"/>
    </source>
</evidence>
<sequence length="447" mass="49802">MNIKNLMLILVALIVAACGGGNSTKTDPTNDPVIDPSDPPISSPVLSSVEFFYLGEDFEQTEDDIAATIVEFFTHSVSGENVTTISGFDGNRFEFPEEEPEAYTASFETIVEDHVFINMFTSFFVDSEEKIYLDASPIDFYSRDLSEGCKELTFDATQLTGEIDYSDDVVGVKVSGISTCDQYWSSSTRHESISRKYPEYVGVNNNILAVVEGRDGQAIGYTFLTSDDYLDNTRIYLDSLLTDFTQVSITNPTSRGVDFDIWAINNDPLSSSFSIGSYHSDADQTTNMNVINLDADEYAANVSWSQGGNSYDRLQWYFANIVSETIPTEMNVKVATGAFTDIVINYGEQIDVVWLGEELDGYNSVNITVAGETLYGEHFRWEIYAPNTGTITIPYFPHIIQPDFSAGIDFNIRLHASNSEVYDYAALNAFVLLQCFEAECEDIAYFE</sequence>
<evidence type="ECO:0000313" key="2">
    <source>
        <dbReference type="EMBL" id="MDO6422625.1"/>
    </source>
</evidence>
<keyword evidence="1" id="KW-0732">Signal</keyword>
<feature type="signal peptide" evidence="1">
    <location>
        <begin position="1"/>
        <end position="17"/>
    </location>
</feature>
<reference evidence="2" key="1">
    <citation type="submission" date="2023-07" db="EMBL/GenBank/DDBJ databases">
        <title>Genome content predicts the carbon catabolic preferences of heterotrophic bacteria.</title>
        <authorList>
            <person name="Gralka M."/>
        </authorList>
    </citation>
    <scope>NUCLEOTIDE SEQUENCE</scope>
    <source>
        <strain evidence="2">I3M17_2</strain>
    </source>
</reference>
<evidence type="ECO:0000313" key="3">
    <source>
        <dbReference type="Proteomes" id="UP001169760"/>
    </source>
</evidence>
<name>A0AAW7X482_9GAMM</name>
<proteinExistence type="predicted"/>
<dbReference type="Proteomes" id="UP001169760">
    <property type="component" value="Unassembled WGS sequence"/>
</dbReference>
<protein>
    <recommendedName>
        <fullName evidence="4">Lipoprotein</fullName>
    </recommendedName>
</protein>
<comment type="caution">
    <text evidence="2">The sequence shown here is derived from an EMBL/GenBank/DDBJ whole genome shotgun (WGS) entry which is preliminary data.</text>
</comment>
<dbReference type="AlphaFoldDB" id="A0AAW7X482"/>
<dbReference type="PROSITE" id="PS51257">
    <property type="entry name" value="PROKAR_LIPOPROTEIN"/>
    <property type="match status" value="1"/>
</dbReference>